<feature type="compositionally biased region" description="Low complexity" evidence="2">
    <location>
        <begin position="555"/>
        <end position="564"/>
    </location>
</feature>
<protein>
    <recommendedName>
        <fullName evidence="5">Tyr recombinase domain-containing protein</fullName>
    </recommendedName>
</protein>
<evidence type="ECO:0000256" key="2">
    <source>
        <dbReference type="SAM" id="MobiDB-lite"/>
    </source>
</evidence>
<organism evidence="3 4">
    <name type="scientific">Ephemerocybe angulata</name>
    <dbReference type="NCBI Taxonomy" id="980116"/>
    <lineage>
        <taxon>Eukaryota</taxon>
        <taxon>Fungi</taxon>
        <taxon>Dikarya</taxon>
        <taxon>Basidiomycota</taxon>
        <taxon>Agaricomycotina</taxon>
        <taxon>Agaricomycetes</taxon>
        <taxon>Agaricomycetidae</taxon>
        <taxon>Agaricales</taxon>
        <taxon>Agaricineae</taxon>
        <taxon>Psathyrellaceae</taxon>
        <taxon>Ephemerocybe</taxon>
    </lineage>
</organism>
<reference evidence="3 4" key="1">
    <citation type="submission" date="2020-07" db="EMBL/GenBank/DDBJ databases">
        <title>Comparative genomics of pyrophilous fungi reveals a link between fire events and developmental genes.</title>
        <authorList>
            <consortium name="DOE Joint Genome Institute"/>
            <person name="Steindorff A.S."/>
            <person name="Carver A."/>
            <person name="Calhoun S."/>
            <person name="Stillman K."/>
            <person name="Liu H."/>
            <person name="Lipzen A."/>
            <person name="Pangilinan J."/>
            <person name="Labutti K."/>
            <person name="Bruns T.D."/>
            <person name="Grigoriev I.V."/>
        </authorList>
    </citation>
    <scope>NUCLEOTIDE SEQUENCE [LARGE SCALE GENOMIC DNA]</scope>
    <source>
        <strain evidence="3 4">CBS 144469</strain>
    </source>
</reference>
<evidence type="ECO:0000313" key="3">
    <source>
        <dbReference type="EMBL" id="KAF6746733.1"/>
    </source>
</evidence>
<name>A0A8H6LWP4_9AGAR</name>
<evidence type="ECO:0000256" key="1">
    <source>
        <dbReference type="ARBA" id="ARBA00023172"/>
    </source>
</evidence>
<accession>A0A8H6LWP4</accession>
<dbReference type="InterPro" id="IPR013762">
    <property type="entry name" value="Integrase-like_cat_sf"/>
</dbReference>
<evidence type="ECO:0000313" key="4">
    <source>
        <dbReference type="Proteomes" id="UP000521943"/>
    </source>
</evidence>
<gene>
    <name evidence="3" type="ORF">DFP72DRAFT_822762</name>
</gene>
<keyword evidence="4" id="KW-1185">Reference proteome</keyword>
<dbReference type="GO" id="GO:0003677">
    <property type="term" value="F:DNA binding"/>
    <property type="evidence" value="ECO:0007669"/>
    <property type="project" value="InterPro"/>
</dbReference>
<dbReference type="GO" id="GO:0015074">
    <property type="term" value="P:DNA integration"/>
    <property type="evidence" value="ECO:0007669"/>
    <property type="project" value="InterPro"/>
</dbReference>
<dbReference type="Gene3D" id="1.10.443.10">
    <property type="entry name" value="Intergrase catalytic core"/>
    <property type="match status" value="1"/>
</dbReference>
<dbReference type="Proteomes" id="UP000521943">
    <property type="component" value="Unassembled WGS sequence"/>
</dbReference>
<sequence>MGKTPKTKDAAAVAPKAKPATTRKRKPKSAAEVAKPVAKPKRTSKKAAPAATKPSGSDTWDTFAAEAFAAAASRGLADSTVTQYLGIIQAGIKWAKTFEKHEQAKEAMQRAQDHNTQHSCPDHEIDPNGEDPNEADAPTTMDPEFPNAFDGPPKKCTPIAILLYIWEKCGAGKCGVATADRIQAAFAWHYERINADRYRNQWQQDPVTGEWIGNPARSARVKSIQAVVKNMKGENDRQHSRAMSFSDMLTMHQYRTTRAGELKKKSDITSRREVAEMAQFAALSSLAWIVWMRNSEVTKLRFRDFNFAPPEKVDGKGKSHAYLVLNVRERKNWTRKQQADQELTGHIYNIYERKGQPAIDAYTLVREWIKIYEDEILERKLQPDDLIFPTITAALTANPQQPLSDEAVRILIHTTAEKAGLPNSGSYTTHCFRRGGAQYRFMYAPLNERWTLARIRWWGGWAMGEKGDTLVRYLLDELFTYEDDHRDALCPDEFGGTSDLKGVDEVSQTQPMSSNESRTIMSELVSLCQQNQHAVDALASELRLRFNTTRPAPWQTTSTTSQTTHAVTHPQSQQRYHPYSHPAMAVQPSHLLCSSSPDNHPATSATIFTTSRQEAQSSNTGATYANWREPLAPLQPAAQTVNEVSAYGRLSLPAMSRSPDELSRAWEVVVADWDGKNPDRCPLPMCEWKAAWFRGTSQAQKFHQRKMIALEFIEIFNRDRERFKAEYPAYKKGLTALQNAILAKRQERGDAKTRAKRRP</sequence>
<dbReference type="InterPro" id="IPR011010">
    <property type="entry name" value="DNA_brk_join_enz"/>
</dbReference>
<evidence type="ECO:0008006" key="5">
    <source>
        <dbReference type="Google" id="ProtNLM"/>
    </source>
</evidence>
<feature type="compositionally biased region" description="Low complexity" evidence="2">
    <location>
        <begin position="1"/>
        <end position="20"/>
    </location>
</feature>
<feature type="region of interest" description="Disordered" evidence="2">
    <location>
        <begin position="551"/>
        <end position="571"/>
    </location>
</feature>
<feature type="region of interest" description="Disordered" evidence="2">
    <location>
        <begin position="104"/>
        <end position="141"/>
    </location>
</feature>
<keyword evidence="1" id="KW-0233">DNA recombination</keyword>
<dbReference type="OrthoDB" id="164951at2759"/>
<proteinExistence type="predicted"/>
<dbReference type="SUPFAM" id="SSF56349">
    <property type="entry name" value="DNA breaking-rejoining enzymes"/>
    <property type="match status" value="1"/>
</dbReference>
<comment type="caution">
    <text evidence="3">The sequence shown here is derived from an EMBL/GenBank/DDBJ whole genome shotgun (WGS) entry which is preliminary data.</text>
</comment>
<feature type="region of interest" description="Disordered" evidence="2">
    <location>
        <begin position="1"/>
        <end position="59"/>
    </location>
</feature>
<dbReference type="GO" id="GO:0006310">
    <property type="term" value="P:DNA recombination"/>
    <property type="evidence" value="ECO:0007669"/>
    <property type="project" value="UniProtKB-KW"/>
</dbReference>
<feature type="compositionally biased region" description="Low complexity" evidence="2">
    <location>
        <begin position="46"/>
        <end position="55"/>
    </location>
</feature>
<feature type="compositionally biased region" description="Basic and acidic residues" evidence="2">
    <location>
        <begin position="104"/>
        <end position="126"/>
    </location>
</feature>
<dbReference type="AlphaFoldDB" id="A0A8H6LWP4"/>
<dbReference type="EMBL" id="JACGCI010000089">
    <property type="protein sequence ID" value="KAF6746733.1"/>
    <property type="molecule type" value="Genomic_DNA"/>
</dbReference>